<dbReference type="AlphaFoldDB" id="A0AAN8N4H0"/>
<reference evidence="1 2" key="1">
    <citation type="submission" date="2019-10" db="EMBL/GenBank/DDBJ databases">
        <authorList>
            <person name="Palmer J.M."/>
        </authorList>
    </citation>
    <scope>NUCLEOTIDE SEQUENCE [LARGE SCALE GENOMIC DNA]</scope>
    <source>
        <strain evidence="1 2">TWF506</strain>
    </source>
</reference>
<accession>A0AAN8N4H0</accession>
<sequence length="493" mass="56051">MYIPPEIILSIVDHLDCTPDSPTSDRATLIALRSTSKDFCAIVTTVLFRDFSLHYGVSRSVPQMQGIALSSVIRPHIRSLFIPSESFFPLGKNVQFNTKDYYPWSRGPALDWLTVPDYSQALPVRKGSKGRPSHAKQTLMFHYPFREFPTKPWQRFSLGQKEFREQEETYSTAVSSLIEACENLEDVHVALGLGVDTDRMRMFGRILGKHLMPKLVAKGIRKLMISVPSAHNISLPFTGYVENMKKRFGSLPDFSSLESLVVQSCYGASFEPRTEDFAVLLETLTSLEYFKYSLSSPMQRNSADGVPCYPVSATSHNLTTVKLSSLFLGGNEDYLENFLSAVPTIAELILYHIALPISTRIPESHSLLAKTWGSLFQHISTVLPRLTAYQFHYLMYGAVPELEWWNRDKNDVHLLLPAAVNEERLTSTKWSQTLKGAELVSPFDEDLKGLRLLRKVIRDRRIEQGRSIWAYSEDIPIPMWANGREQWVYLADE</sequence>
<organism evidence="1 2">
    <name type="scientific">Arthrobotrys conoides</name>
    <dbReference type="NCBI Taxonomy" id="74498"/>
    <lineage>
        <taxon>Eukaryota</taxon>
        <taxon>Fungi</taxon>
        <taxon>Dikarya</taxon>
        <taxon>Ascomycota</taxon>
        <taxon>Pezizomycotina</taxon>
        <taxon>Orbiliomycetes</taxon>
        <taxon>Orbiliales</taxon>
        <taxon>Orbiliaceae</taxon>
        <taxon>Arthrobotrys</taxon>
    </lineage>
</organism>
<name>A0AAN8N4H0_9PEZI</name>
<evidence type="ECO:0000313" key="2">
    <source>
        <dbReference type="Proteomes" id="UP001307849"/>
    </source>
</evidence>
<comment type="caution">
    <text evidence="1">The sequence shown here is derived from an EMBL/GenBank/DDBJ whole genome shotgun (WGS) entry which is preliminary data.</text>
</comment>
<keyword evidence="2" id="KW-1185">Reference proteome</keyword>
<evidence type="ECO:0000313" key="1">
    <source>
        <dbReference type="EMBL" id="KAK6513036.1"/>
    </source>
</evidence>
<dbReference type="Proteomes" id="UP001307849">
    <property type="component" value="Unassembled WGS sequence"/>
</dbReference>
<proteinExistence type="predicted"/>
<gene>
    <name evidence="1" type="ORF">TWF506_009198</name>
</gene>
<dbReference type="EMBL" id="JAVHJM010000006">
    <property type="protein sequence ID" value="KAK6513036.1"/>
    <property type="molecule type" value="Genomic_DNA"/>
</dbReference>
<protein>
    <submittedName>
        <fullName evidence="1">Uncharacterized protein</fullName>
    </submittedName>
</protein>